<keyword evidence="2 7" id="KW-0812">Transmembrane</keyword>
<dbReference type="InterPro" id="IPR036640">
    <property type="entry name" value="ABC1_TM_sf"/>
</dbReference>
<dbReference type="Pfam" id="PF00005">
    <property type="entry name" value="ABC_tran"/>
    <property type="match status" value="1"/>
</dbReference>
<dbReference type="SUPFAM" id="SSF90123">
    <property type="entry name" value="ABC transporter transmembrane region"/>
    <property type="match status" value="1"/>
</dbReference>
<evidence type="ECO:0000313" key="11">
    <source>
        <dbReference type="Proteomes" id="UP001454086"/>
    </source>
</evidence>
<organism evidence="10 11">
    <name type="scientific">Enterocloster hominis</name>
    <name type="common">ex Hitch et al. 2024</name>
    <dbReference type="NCBI Taxonomy" id="1917870"/>
    <lineage>
        <taxon>Bacteria</taxon>
        <taxon>Bacillati</taxon>
        <taxon>Bacillota</taxon>
        <taxon>Clostridia</taxon>
        <taxon>Lachnospirales</taxon>
        <taxon>Lachnospiraceae</taxon>
        <taxon>Enterocloster</taxon>
    </lineage>
</organism>
<dbReference type="InterPro" id="IPR027417">
    <property type="entry name" value="P-loop_NTPase"/>
</dbReference>
<evidence type="ECO:0000256" key="1">
    <source>
        <dbReference type="ARBA" id="ARBA00004651"/>
    </source>
</evidence>
<comment type="subcellular location">
    <subcellularLocation>
        <location evidence="1">Cell membrane</location>
        <topology evidence="1">Multi-pass membrane protein</topology>
    </subcellularLocation>
</comment>
<feature type="transmembrane region" description="Helical" evidence="7">
    <location>
        <begin position="167"/>
        <end position="187"/>
    </location>
</feature>
<evidence type="ECO:0000256" key="6">
    <source>
        <dbReference type="ARBA" id="ARBA00023136"/>
    </source>
</evidence>
<dbReference type="InterPro" id="IPR017871">
    <property type="entry name" value="ABC_transporter-like_CS"/>
</dbReference>
<dbReference type="Gene3D" id="1.20.1560.10">
    <property type="entry name" value="ABC transporter type 1, transmembrane domain"/>
    <property type="match status" value="1"/>
</dbReference>
<protein>
    <submittedName>
        <fullName evidence="10">ABC transporter ATP-binding protein</fullName>
    </submittedName>
</protein>
<sequence>MMKRKFQYSIRDMTIRLLKIAAPVKAPLAAAAVASIVGNLSHMGLMGFGALWILACAGRLAWGSPVLFGTLTAVCTILIVACRYMEGVASHAGAYQLLADMRIHLFKTIRKLAPACLMDRKKGDILNVAVSDIETIEYFFAHTIGPMFTVIILPCTTLGLALYINPLFAAALLPVYVIISVLLPLLAMKAGRPVGMRYRTRLGEIKSLVLESVYGIKDIQIFGFGDKQLARVMEQNRKVNRAAHGLTMHKQAVSSAPTFFVYLVRILILLVASVLAANGASNPVGTVVISFVAVASFSSTFSLTMVISSLLEAFAAAERLFIIEDTRPEIVETVHPKTVGTIRSIEFKNVSFGYSQERGKILDGFNLKIEEGDKVGIVGESGIGKSTVLRLLLRFWNPSGGSIRINGIPIDQISLEELHRRIAVLEQDTFLFNGTIADNIALGKPEASMDEIMTAAKRAGLHEFVLTLPEGYATEMGTMGSRLSGGERQRVGIARVMLADPDVVVMDEPTSSLDILHEKELLKTLEEEYSHKTLLIISHRMSTLTGCSRIIRLEHGKGTGEPGNENMFD</sequence>
<keyword evidence="11" id="KW-1185">Reference proteome</keyword>
<feature type="transmembrane region" description="Helical" evidence="7">
    <location>
        <begin position="139"/>
        <end position="161"/>
    </location>
</feature>
<keyword evidence="6 7" id="KW-0472">Membrane</keyword>
<evidence type="ECO:0000256" key="5">
    <source>
        <dbReference type="ARBA" id="ARBA00022989"/>
    </source>
</evidence>
<gene>
    <name evidence="10" type="ORF">WMQ36_29330</name>
</gene>
<dbReference type="InterPro" id="IPR003593">
    <property type="entry name" value="AAA+_ATPase"/>
</dbReference>
<feature type="domain" description="ABC transmembrane type-1" evidence="9">
    <location>
        <begin position="29"/>
        <end position="312"/>
    </location>
</feature>
<dbReference type="SMART" id="SM00382">
    <property type="entry name" value="AAA"/>
    <property type="match status" value="1"/>
</dbReference>
<reference evidence="10 11" key="1">
    <citation type="submission" date="2024-03" db="EMBL/GenBank/DDBJ databases">
        <title>Human intestinal bacterial collection.</title>
        <authorList>
            <person name="Pauvert C."/>
            <person name="Hitch T.C.A."/>
            <person name="Clavel T."/>
        </authorList>
    </citation>
    <scope>NUCLEOTIDE SEQUENCE [LARGE SCALE GENOMIC DNA]</scope>
    <source>
        <strain evidence="10 11">CLA-SR-H021</strain>
    </source>
</reference>
<evidence type="ECO:0000256" key="3">
    <source>
        <dbReference type="ARBA" id="ARBA00022741"/>
    </source>
</evidence>
<feature type="transmembrane region" description="Helical" evidence="7">
    <location>
        <begin position="287"/>
        <end position="311"/>
    </location>
</feature>
<feature type="transmembrane region" description="Helical" evidence="7">
    <location>
        <begin position="65"/>
        <end position="85"/>
    </location>
</feature>
<dbReference type="PANTHER" id="PTHR24221:SF653">
    <property type="entry name" value="TRANSPORT ATP-BINDING PROTEIN CYDC"/>
    <property type="match status" value="1"/>
</dbReference>
<dbReference type="PROSITE" id="PS50929">
    <property type="entry name" value="ABC_TM1F"/>
    <property type="match status" value="1"/>
</dbReference>
<dbReference type="InterPro" id="IPR011527">
    <property type="entry name" value="ABC1_TM_dom"/>
</dbReference>
<comment type="caution">
    <text evidence="10">The sequence shown here is derived from an EMBL/GenBank/DDBJ whole genome shotgun (WGS) entry which is preliminary data.</text>
</comment>
<keyword evidence="3" id="KW-0547">Nucleotide-binding</keyword>
<evidence type="ECO:0000313" key="10">
    <source>
        <dbReference type="EMBL" id="MEQ2429070.1"/>
    </source>
</evidence>
<dbReference type="InterPro" id="IPR039421">
    <property type="entry name" value="Type_1_exporter"/>
</dbReference>
<keyword evidence="5 7" id="KW-1133">Transmembrane helix</keyword>
<dbReference type="PROSITE" id="PS00211">
    <property type="entry name" value="ABC_TRANSPORTER_1"/>
    <property type="match status" value="1"/>
</dbReference>
<evidence type="ECO:0000259" key="8">
    <source>
        <dbReference type="PROSITE" id="PS50893"/>
    </source>
</evidence>
<feature type="transmembrane region" description="Helical" evidence="7">
    <location>
        <begin position="259"/>
        <end position="281"/>
    </location>
</feature>
<proteinExistence type="predicted"/>
<evidence type="ECO:0000256" key="4">
    <source>
        <dbReference type="ARBA" id="ARBA00022840"/>
    </source>
</evidence>
<dbReference type="GO" id="GO:0005524">
    <property type="term" value="F:ATP binding"/>
    <property type="evidence" value="ECO:0007669"/>
    <property type="project" value="UniProtKB-KW"/>
</dbReference>
<evidence type="ECO:0000256" key="2">
    <source>
        <dbReference type="ARBA" id="ARBA00022692"/>
    </source>
</evidence>
<evidence type="ECO:0000256" key="7">
    <source>
        <dbReference type="SAM" id="Phobius"/>
    </source>
</evidence>
<name>A0ABV1DFC3_9FIRM</name>
<dbReference type="EMBL" id="JBBMFM010000264">
    <property type="protein sequence ID" value="MEQ2429070.1"/>
    <property type="molecule type" value="Genomic_DNA"/>
</dbReference>
<feature type="domain" description="ABC transporter" evidence="8">
    <location>
        <begin position="345"/>
        <end position="569"/>
    </location>
</feature>
<dbReference type="RefSeq" id="WP_349119410.1">
    <property type="nucleotide sequence ID" value="NZ_JBBMFM010000264.1"/>
</dbReference>
<dbReference type="InterPro" id="IPR003439">
    <property type="entry name" value="ABC_transporter-like_ATP-bd"/>
</dbReference>
<dbReference type="SUPFAM" id="SSF52540">
    <property type="entry name" value="P-loop containing nucleoside triphosphate hydrolases"/>
    <property type="match status" value="1"/>
</dbReference>
<dbReference type="PROSITE" id="PS50893">
    <property type="entry name" value="ABC_TRANSPORTER_2"/>
    <property type="match status" value="1"/>
</dbReference>
<dbReference type="Pfam" id="PF00664">
    <property type="entry name" value="ABC_membrane"/>
    <property type="match status" value="1"/>
</dbReference>
<keyword evidence="4 10" id="KW-0067">ATP-binding</keyword>
<dbReference type="Gene3D" id="3.40.50.300">
    <property type="entry name" value="P-loop containing nucleotide triphosphate hydrolases"/>
    <property type="match status" value="1"/>
</dbReference>
<evidence type="ECO:0000259" key="9">
    <source>
        <dbReference type="PROSITE" id="PS50929"/>
    </source>
</evidence>
<accession>A0ABV1DFC3</accession>
<dbReference type="Proteomes" id="UP001454086">
    <property type="component" value="Unassembled WGS sequence"/>
</dbReference>
<dbReference type="PANTHER" id="PTHR24221">
    <property type="entry name" value="ATP-BINDING CASSETTE SUB-FAMILY B"/>
    <property type="match status" value="1"/>
</dbReference>